<reference evidence="2 3" key="1">
    <citation type="submission" date="2022-12" db="EMBL/GenBank/DDBJ databases">
        <title>Chromosome-level genome of Tegillarca granosa.</title>
        <authorList>
            <person name="Kim J."/>
        </authorList>
    </citation>
    <scope>NUCLEOTIDE SEQUENCE [LARGE SCALE GENOMIC DNA]</scope>
    <source>
        <strain evidence="2">Teg-2019</strain>
        <tissue evidence="2">Adductor muscle</tissue>
    </source>
</reference>
<dbReference type="Proteomes" id="UP001217089">
    <property type="component" value="Unassembled WGS sequence"/>
</dbReference>
<organism evidence="2 3">
    <name type="scientific">Tegillarca granosa</name>
    <name type="common">Malaysian cockle</name>
    <name type="synonym">Anadara granosa</name>
    <dbReference type="NCBI Taxonomy" id="220873"/>
    <lineage>
        <taxon>Eukaryota</taxon>
        <taxon>Metazoa</taxon>
        <taxon>Spiralia</taxon>
        <taxon>Lophotrochozoa</taxon>
        <taxon>Mollusca</taxon>
        <taxon>Bivalvia</taxon>
        <taxon>Autobranchia</taxon>
        <taxon>Pteriomorphia</taxon>
        <taxon>Arcoida</taxon>
        <taxon>Arcoidea</taxon>
        <taxon>Arcidae</taxon>
        <taxon>Tegillarca</taxon>
    </lineage>
</organism>
<keyword evidence="1" id="KW-0472">Membrane</keyword>
<name>A0ABQ9FAK9_TEGGR</name>
<sequence>MFMRTILLAQFSIEELNTNRIMLLYIFIIMFYLVAMVTSVLILHLLCFIYYKITCNNLNFIRKNVFHFIENCTFVV</sequence>
<evidence type="ECO:0000313" key="2">
    <source>
        <dbReference type="EMBL" id="KAJ8313256.1"/>
    </source>
</evidence>
<evidence type="ECO:0000256" key="1">
    <source>
        <dbReference type="SAM" id="Phobius"/>
    </source>
</evidence>
<keyword evidence="3" id="KW-1185">Reference proteome</keyword>
<proteinExistence type="predicted"/>
<keyword evidence="1" id="KW-0812">Transmembrane</keyword>
<protein>
    <submittedName>
        <fullName evidence="2">Uncharacterized protein</fullName>
    </submittedName>
</protein>
<evidence type="ECO:0000313" key="3">
    <source>
        <dbReference type="Proteomes" id="UP001217089"/>
    </source>
</evidence>
<accession>A0ABQ9FAK9</accession>
<feature type="transmembrane region" description="Helical" evidence="1">
    <location>
        <begin position="21"/>
        <end position="51"/>
    </location>
</feature>
<keyword evidence="1" id="KW-1133">Transmembrane helix</keyword>
<dbReference type="EMBL" id="JARBDR010000385">
    <property type="protein sequence ID" value="KAJ8313256.1"/>
    <property type="molecule type" value="Genomic_DNA"/>
</dbReference>
<comment type="caution">
    <text evidence="2">The sequence shown here is derived from an EMBL/GenBank/DDBJ whole genome shotgun (WGS) entry which is preliminary data.</text>
</comment>
<gene>
    <name evidence="2" type="ORF">KUTeg_009173</name>
</gene>